<comment type="PTM">
    <text evidence="5">Contains at least one intrachain disulfide bond essential for its enzymatic activity.</text>
</comment>
<keyword evidence="4 5" id="KW-0326">Glycosidase</keyword>
<comment type="function">
    <text evidence="5">Catalyzes xyloglucan endohydrolysis (XEH) and/or endotransglycosylation (XET). Cleaves and religates xyloglucan polymers, an essential constituent of the primary cell wall, and thereby participates in cell wall construction of growing tissues.</text>
</comment>
<keyword evidence="3" id="KW-1015">Disulfide bond</keyword>
<dbReference type="InterPro" id="IPR016455">
    <property type="entry name" value="XTH"/>
</dbReference>
<dbReference type="InterPro" id="IPR013320">
    <property type="entry name" value="ConA-like_dom_sf"/>
</dbReference>
<dbReference type="Pfam" id="PF06955">
    <property type="entry name" value="XET_C"/>
    <property type="match status" value="1"/>
</dbReference>
<evidence type="ECO:0000256" key="5">
    <source>
        <dbReference type="RuleBase" id="RU361120"/>
    </source>
</evidence>
<evidence type="ECO:0000313" key="7">
    <source>
        <dbReference type="Proteomes" id="UP000694930"/>
    </source>
</evidence>
<evidence type="ECO:0000256" key="2">
    <source>
        <dbReference type="ARBA" id="ARBA00022801"/>
    </source>
</evidence>
<dbReference type="Proteomes" id="UP000694930">
    <property type="component" value="Chromosome 5"/>
</dbReference>
<comment type="subcellular location">
    <subcellularLocation>
        <location evidence="5">Secreted</location>
        <location evidence="5">Cell wall</location>
    </subcellularLocation>
    <subcellularLocation>
        <location evidence="5">Secreted</location>
        <location evidence="5">Extracellular space</location>
        <location evidence="5">Apoplast</location>
    </subcellularLocation>
</comment>
<evidence type="ECO:0000313" key="8">
    <source>
        <dbReference type="RefSeq" id="XP_027772706.1"/>
    </source>
</evidence>
<organism evidence="7 8">
    <name type="scientific">Solanum pennellii</name>
    <name type="common">Tomato</name>
    <name type="synonym">Lycopersicon pennellii</name>
    <dbReference type="NCBI Taxonomy" id="28526"/>
    <lineage>
        <taxon>Eukaryota</taxon>
        <taxon>Viridiplantae</taxon>
        <taxon>Streptophyta</taxon>
        <taxon>Embryophyta</taxon>
        <taxon>Tracheophyta</taxon>
        <taxon>Spermatophyta</taxon>
        <taxon>Magnoliopsida</taxon>
        <taxon>eudicotyledons</taxon>
        <taxon>Gunneridae</taxon>
        <taxon>Pentapetalae</taxon>
        <taxon>asterids</taxon>
        <taxon>lamiids</taxon>
        <taxon>Solanales</taxon>
        <taxon>Solanaceae</taxon>
        <taxon>Solanoideae</taxon>
        <taxon>Solaneae</taxon>
        <taxon>Solanum</taxon>
        <taxon>Solanum subgen. Lycopersicon</taxon>
    </lineage>
</organism>
<dbReference type="CDD" id="cd02176">
    <property type="entry name" value="GH16_XET"/>
    <property type="match status" value="1"/>
</dbReference>
<keyword evidence="5" id="KW-0052">Apoplast</keyword>
<feature type="domain" description="GH16" evidence="6">
    <location>
        <begin position="16"/>
        <end position="212"/>
    </location>
</feature>
<proteinExistence type="inferred from homology"/>
<accession>A0ABM1VAD8</accession>
<keyword evidence="5" id="KW-0732">Signal</keyword>
<comment type="similarity">
    <text evidence="5">Belongs to the glycosyl hydrolase 16 family.</text>
</comment>
<dbReference type="EC" id="2.4.1.207" evidence="5"/>
<sequence>MGFHLISLSALLLLTRVFEGLALPFDKKYNISWGNNNVKLLKNGEEIQLSLDKFSGCGIESKQSYGSGSFKMRIKLPSKDSAGVVTTFYLHSHTSHHDELDFEFLGNRKGKPYILQTNVFANGIGDREERIQLWFDPTTNFHEYSILWNSHHIVFFVDEIPIRVYKNKSYRGIGYPTQPMQSEATIWNGESWATENGSQKINWSNSPFIAKFQGFNIEGCPSNYHSLNCNSTKWWWNSKKLWKLTLDQEKSYKDIRSKNMIYDYCKDTNRFQNIPLECSVIIKYLIF</sequence>
<keyword evidence="5" id="KW-0134">Cell wall</keyword>
<dbReference type="InterPro" id="IPR010713">
    <property type="entry name" value="XET_C"/>
</dbReference>
<keyword evidence="5" id="KW-0964">Secreted</keyword>
<dbReference type="RefSeq" id="XP_027772706.1">
    <property type="nucleotide sequence ID" value="XM_027916905.1"/>
</dbReference>
<evidence type="ECO:0000256" key="1">
    <source>
        <dbReference type="ARBA" id="ARBA00022679"/>
    </source>
</evidence>
<gene>
    <name evidence="8" type="primary">LOC114077213</name>
</gene>
<dbReference type="PIRSF" id="PIRSF005604">
    <property type="entry name" value="XET"/>
    <property type="match status" value="1"/>
</dbReference>
<keyword evidence="1 5" id="KW-0808">Transferase</keyword>
<dbReference type="SUPFAM" id="SSF49899">
    <property type="entry name" value="Concanavalin A-like lectins/glucanases"/>
    <property type="match status" value="1"/>
</dbReference>
<feature type="chain" id="PRO_5044953934" description="Xyloglucan endotransglucosylase/hydrolase" evidence="5">
    <location>
        <begin position="23"/>
        <end position="287"/>
    </location>
</feature>
<protein>
    <recommendedName>
        <fullName evidence="5">Xyloglucan endotransglucosylase/hydrolase</fullName>
        <ecNumber evidence="5">2.4.1.207</ecNumber>
    </recommendedName>
</protein>
<dbReference type="PROSITE" id="PS51762">
    <property type="entry name" value="GH16_2"/>
    <property type="match status" value="1"/>
</dbReference>
<name>A0ABM1VAD8_SOLPN</name>
<dbReference type="PANTHER" id="PTHR31062">
    <property type="entry name" value="XYLOGLUCAN ENDOTRANSGLUCOSYLASE/HYDROLASE PROTEIN 8-RELATED"/>
    <property type="match status" value="1"/>
</dbReference>
<dbReference type="GeneID" id="114077213"/>
<dbReference type="Gene3D" id="2.60.120.200">
    <property type="match status" value="1"/>
</dbReference>
<evidence type="ECO:0000256" key="4">
    <source>
        <dbReference type="ARBA" id="ARBA00023295"/>
    </source>
</evidence>
<dbReference type="InterPro" id="IPR044791">
    <property type="entry name" value="Beta-glucanase/XTH"/>
</dbReference>
<feature type="signal peptide" evidence="5">
    <location>
        <begin position="1"/>
        <end position="22"/>
    </location>
</feature>
<reference evidence="7" key="1">
    <citation type="journal article" date="2014" name="Nat. Genet.">
        <title>The genome of the stress-tolerant wild tomato species Solanum pennellii.</title>
        <authorList>
            <person name="Bolger A."/>
            <person name="Scossa F."/>
            <person name="Bolger M.E."/>
            <person name="Lanz C."/>
            <person name="Maumus F."/>
            <person name="Tohge T."/>
            <person name="Quesneville H."/>
            <person name="Alseekh S."/>
            <person name="Sorensen I."/>
            <person name="Lichtenstein G."/>
            <person name="Fich E.A."/>
            <person name="Conte M."/>
            <person name="Keller H."/>
            <person name="Schneeberger K."/>
            <person name="Schwacke R."/>
            <person name="Ofner I."/>
            <person name="Vrebalov J."/>
            <person name="Xu Y."/>
            <person name="Osorio S."/>
            <person name="Aflitos S.A."/>
            <person name="Schijlen E."/>
            <person name="Jimenez-Gomez J.M."/>
            <person name="Ryngajllo M."/>
            <person name="Kimura S."/>
            <person name="Kumar R."/>
            <person name="Koenig D."/>
            <person name="Headland L.R."/>
            <person name="Maloof J.N."/>
            <person name="Sinha N."/>
            <person name="van Ham R.C."/>
            <person name="Lankhorst R.K."/>
            <person name="Mao L."/>
            <person name="Vogel A."/>
            <person name="Arsova B."/>
            <person name="Panstruga R."/>
            <person name="Fei Z."/>
            <person name="Rose J.K."/>
            <person name="Zamir D."/>
            <person name="Carrari F."/>
            <person name="Giovannoni J.J."/>
            <person name="Weigel D."/>
            <person name="Usadel B."/>
            <person name="Fernie A.R."/>
        </authorList>
    </citation>
    <scope>NUCLEOTIDE SEQUENCE [LARGE SCALE GENOMIC DNA]</scope>
    <source>
        <strain evidence="7">cv. LA0716</strain>
    </source>
</reference>
<evidence type="ECO:0000259" key="6">
    <source>
        <dbReference type="PROSITE" id="PS51762"/>
    </source>
</evidence>
<keyword evidence="5" id="KW-0961">Cell wall biogenesis/degradation</keyword>
<dbReference type="Pfam" id="PF00722">
    <property type="entry name" value="Glyco_hydro_16"/>
    <property type="match status" value="1"/>
</dbReference>
<keyword evidence="2 5" id="KW-0378">Hydrolase</keyword>
<evidence type="ECO:0000256" key="3">
    <source>
        <dbReference type="ARBA" id="ARBA00023157"/>
    </source>
</evidence>
<reference evidence="8" key="2">
    <citation type="submission" date="2025-08" db="UniProtKB">
        <authorList>
            <consortium name="RefSeq"/>
        </authorList>
    </citation>
    <scope>IDENTIFICATION</scope>
</reference>
<dbReference type="InterPro" id="IPR000757">
    <property type="entry name" value="Beta-glucanase-like"/>
</dbReference>
<keyword evidence="7" id="KW-1185">Reference proteome</keyword>